<reference evidence="2" key="1">
    <citation type="submission" date="2023-03" db="EMBL/GenBank/DDBJ databases">
        <authorList>
            <person name="Steffen K."/>
            <person name="Cardenas P."/>
        </authorList>
    </citation>
    <scope>NUCLEOTIDE SEQUENCE</scope>
</reference>
<comment type="caution">
    <text evidence="2">The sequence shown here is derived from an EMBL/GenBank/DDBJ whole genome shotgun (WGS) entry which is preliminary data.</text>
</comment>
<dbReference type="AlphaFoldDB" id="A0AA35S8W3"/>
<sequence>MFPSLYSERLDLLVRPKRKPLPSLFIPARPQMWSPPKRRSSSRTILSPAPDLLWPVLWGIWSSVGLSVHYANDREMMDAEFKTTAFARCFNIVVFVTPRYLSEYQQLDANPSLPSSYLKIDRTMIRNIFFNEQKRLILVSLDEYMNQRCVPSLYQALRLYHYPSQLTDLRHCVTDVPKFIAPPPRPKISVEPTKIFFPHEVAAYEARQSAPLPIKLQPRSQRRSVQPIRIAPPPQSPPKKSLFGRMFKKR</sequence>
<proteinExistence type="predicted"/>
<organism evidence="2 3">
    <name type="scientific">Geodia barretti</name>
    <name type="common">Barrett's horny sponge</name>
    <dbReference type="NCBI Taxonomy" id="519541"/>
    <lineage>
        <taxon>Eukaryota</taxon>
        <taxon>Metazoa</taxon>
        <taxon>Porifera</taxon>
        <taxon>Demospongiae</taxon>
        <taxon>Heteroscleromorpha</taxon>
        <taxon>Tetractinellida</taxon>
        <taxon>Astrophorina</taxon>
        <taxon>Geodiidae</taxon>
        <taxon>Geodia</taxon>
    </lineage>
</organism>
<dbReference type="EMBL" id="CASHTH010002139">
    <property type="protein sequence ID" value="CAI8025319.1"/>
    <property type="molecule type" value="Genomic_DNA"/>
</dbReference>
<feature type="region of interest" description="Disordered" evidence="1">
    <location>
        <begin position="212"/>
        <end position="250"/>
    </location>
</feature>
<evidence type="ECO:0000313" key="3">
    <source>
        <dbReference type="Proteomes" id="UP001174909"/>
    </source>
</evidence>
<dbReference type="Proteomes" id="UP001174909">
    <property type="component" value="Unassembled WGS sequence"/>
</dbReference>
<gene>
    <name evidence="2" type="ORF">GBAR_LOCUS14640</name>
</gene>
<accession>A0AA35S8W3</accession>
<protein>
    <submittedName>
        <fullName evidence="2">Uncharacterized protein</fullName>
    </submittedName>
</protein>
<name>A0AA35S8W3_GEOBA</name>
<keyword evidence="3" id="KW-1185">Reference proteome</keyword>
<evidence type="ECO:0000256" key="1">
    <source>
        <dbReference type="SAM" id="MobiDB-lite"/>
    </source>
</evidence>
<evidence type="ECO:0000313" key="2">
    <source>
        <dbReference type="EMBL" id="CAI8025319.1"/>
    </source>
</evidence>